<comment type="caution">
    <text evidence="1">The sequence shown here is derived from an EMBL/GenBank/DDBJ whole genome shotgun (WGS) entry which is preliminary data.</text>
</comment>
<protein>
    <submittedName>
        <fullName evidence="1">Uncharacterized protein</fullName>
    </submittedName>
</protein>
<proteinExistence type="predicted"/>
<sequence>MGETCSVSLLAMSLSLRKPIPYVSLLNVVVGKAFVNRSARLSLDRISLTSISPFF</sequence>
<accession>A0AAP0F8J1</accession>
<evidence type="ECO:0000313" key="2">
    <source>
        <dbReference type="Proteomes" id="UP001419268"/>
    </source>
</evidence>
<evidence type="ECO:0000313" key="1">
    <source>
        <dbReference type="EMBL" id="KAK9104342.1"/>
    </source>
</evidence>
<keyword evidence="2" id="KW-1185">Reference proteome</keyword>
<organism evidence="1 2">
    <name type="scientific">Stephania cephalantha</name>
    <dbReference type="NCBI Taxonomy" id="152367"/>
    <lineage>
        <taxon>Eukaryota</taxon>
        <taxon>Viridiplantae</taxon>
        <taxon>Streptophyta</taxon>
        <taxon>Embryophyta</taxon>
        <taxon>Tracheophyta</taxon>
        <taxon>Spermatophyta</taxon>
        <taxon>Magnoliopsida</taxon>
        <taxon>Ranunculales</taxon>
        <taxon>Menispermaceae</taxon>
        <taxon>Menispermoideae</taxon>
        <taxon>Cissampelideae</taxon>
        <taxon>Stephania</taxon>
    </lineage>
</organism>
<name>A0AAP0F8J1_9MAGN</name>
<dbReference type="Proteomes" id="UP001419268">
    <property type="component" value="Unassembled WGS sequence"/>
</dbReference>
<gene>
    <name evidence="1" type="ORF">Scep_021186</name>
</gene>
<dbReference type="AlphaFoldDB" id="A0AAP0F8J1"/>
<dbReference type="EMBL" id="JBBNAG010000009">
    <property type="protein sequence ID" value="KAK9104342.1"/>
    <property type="molecule type" value="Genomic_DNA"/>
</dbReference>
<reference evidence="1 2" key="1">
    <citation type="submission" date="2024-01" db="EMBL/GenBank/DDBJ databases">
        <title>Genome assemblies of Stephania.</title>
        <authorList>
            <person name="Yang L."/>
        </authorList>
    </citation>
    <scope>NUCLEOTIDE SEQUENCE [LARGE SCALE GENOMIC DNA]</scope>
    <source>
        <strain evidence="1">JXDWG</strain>
        <tissue evidence="1">Leaf</tissue>
    </source>
</reference>